<evidence type="ECO:0000313" key="2">
    <source>
        <dbReference type="EMBL" id="CAI9267567.1"/>
    </source>
</evidence>
<dbReference type="AlphaFoldDB" id="A0AA35VTN1"/>
<dbReference type="PANTHER" id="PTHR42776:SF28">
    <property type="entry name" value="GLUTAMYL ENDOPEPTIDASE, CHLOROPLASTIC-RELATED"/>
    <property type="match status" value="1"/>
</dbReference>
<evidence type="ECO:0000313" key="3">
    <source>
        <dbReference type="Proteomes" id="UP001177003"/>
    </source>
</evidence>
<protein>
    <submittedName>
        <fullName evidence="2">Uncharacterized protein</fullName>
    </submittedName>
</protein>
<accession>A0AA35VTN1</accession>
<dbReference type="GO" id="GO:0004252">
    <property type="term" value="F:serine-type endopeptidase activity"/>
    <property type="evidence" value="ECO:0007669"/>
    <property type="project" value="TreeGrafter"/>
</dbReference>
<evidence type="ECO:0000256" key="1">
    <source>
        <dbReference type="ARBA" id="ARBA00022801"/>
    </source>
</evidence>
<dbReference type="PANTHER" id="PTHR42776">
    <property type="entry name" value="SERINE PEPTIDASE S9 FAMILY MEMBER"/>
    <property type="match status" value="1"/>
</dbReference>
<keyword evidence="3" id="KW-1185">Reference proteome</keyword>
<dbReference type="Proteomes" id="UP001177003">
    <property type="component" value="Chromosome 1"/>
</dbReference>
<gene>
    <name evidence="2" type="ORF">LSALG_LOCUS8049</name>
</gene>
<sequence length="366" mass="40800">MMCGSFYGCALDKTLYILDTPTRFHRHAPTQSLSLVLSLFPHFTPFSSSSIFNPLHFLFPIFFLSSKRCRISSSTPPSTLNPFLQTMSTSQLHNLVPLAAIATEDATGPNGSTATPEDDELYSGYHLPPAEIRDIVDAPPLPALSFSPQRDKILFLKRRSLPPLSEFAKPEDKLACVGIDGKSNSRSRMSFYTGIGIHDLRDDGTLGPEKLIHGFPDGSKLNFVTWSTDGRHLAFSSIQRKATKETVSPKIQSNEQKTVVQVRTFQDLLKDEYNEDLFEYYATSQLLFLVSLDGSLKLFGEPALYTSLDPSPDQKYILLTSLHRPFSFTVPCGRFPKKIDLWSAADGKFFRTSQLLLTVSEKACAP</sequence>
<name>A0AA35VTN1_LACSI</name>
<keyword evidence="1" id="KW-0378">Hydrolase</keyword>
<dbReference type="EMBL" id="OX465077">
    <property type="protein sequence ID" value="CAI9267567.1"/>
    <property type="molecule type" value="Genomic_DNA"/>
</dbReference>
<proteinExistence type="predicted"/>
<reference evidence="2" key="1">
    <citation type="submission" date="2023-04" db="EMBL/GenBank/DDBJ databases">
        <authorList>
            <person name="Vijverberg K."/>
            <person name="Xiong W."/>
            <person name="Schranz E."/>
        </authorList>
    </citation>
    <scope>NUCLEOTIDE SEQUENCE</scope>
</reference>
<organism evidence="2 3">
    <name type="scientific">Lactuca saligna</name>
    <name type="common">Willowleaf lettuce</name>
    <dbReference type="NCBI Taxonomy" id="75948"/>
    <lineage>
        <taxon>Eukaryota</taxon>
        <taxon>Viridiplantae</taxon>
        <taxon>Streptophyta</taxon>
        <taxon>Embryophyta</taxon>
        <taxon>Tracheophyta</taxon>
        <taxon>Spermatophyta</taxon>
        <taxon>Magnoliopsida</taxon>
        <taxon>eudicotyledons</taxon>
        <taxon>Gunneridae</taxon>
        <taxon>Pentapetalae</taxon>
        <taxon>asterids</taxon>
        <taxon>campanulids</taxon>
        <taxon>Asterales</taxon>
        <taxon>Asteraceae</taxon>
        <taxon>Cichorioideae</taxon>
        <taxon>Cichorieae</taxon>
        <taxon>Lactucinae</taxon>
        <taxon>Lactuca</taxon>
    </lineage>
</organism>
<dbReference type="SUPFAM" id="SSF82171">
    <property type="entry name" value="DPP6 N-terminal domain-like"/>
    <property type="match status" value="1"/>
</dbReference>